<dbReference type="InterPro" id="IPR009014">
    <property type="entry name" value="Transketo_C/PFOR_II"/>
</dbReference>
<comment type="caution">
    <text evidence="2">The sequence shown here is derived from an EMBL/GenBank/DDBJ whole genome shotgun (WGS) entry which is preliminary data.</text>
</comment>
<feature type="non-terminal residue" evidence="2">
    <location>
        <position position="77"/>
    </location>
</feature>
<protein>
    <recommendedName>
        <fullName evidence="1">Pyruvate:ferredoxin oxidoreductase core domain-containing protein</fullName>
    </recommendedName>
</protein>
<name>X1SW69_9ZZZZ</name>
<reference evidence="2" key="1">
    <citation type="journal article" date="2014" name="Front. Microbiol.">
        <title>High frequency of phylogenetically diverse reductive dehalogenase-homologous genes in deep subseafloor sedimentary metagenomes.</title>
        <authorList>
            <person name="Kawai M."/>
            <person name="Futagami T."/>
            <person name="Toyoda A."/>
            <person name="Takaki Y."/>
            <person name="Nishi S."/>
            <person name="Hori S."/>
            <person name="Arai W."/>
            <person name="Tsubouchi T."/>
            <person name="Morono Y."/>
            <person name="Uchiyama I."/>
            <person name="Ito T."/>
            <person name="Fujiyama A."/>
            <person name="Inagaki F."/>
            <person name="Takami H."/>
        </authorList>
    </citation>
    <scope>NUCLEOTIDE SEQUENCE</scope>
    <source>
        <strain evidence="2">Expedition CK06-06</strain>
    </source>
</reference>
<evidence type="ECO:0000259" key="1">
    <source>
        <dbReference type="Pfam" id="PF17147"/>
    </source>
</evidence>
<dbReference type="InterPro" id="IPR033412">
    <property type="entry name" value="PFOR_II"/>
</dbReference>
<proteinExistence type="predicted"/>
<dbReference type="EMBL" id="BARW01006991">
    <property type="protein sequence ID" value="GAI83386.1"/>
    <property type="molecule type" value="Genomic_DNA"/>
</dbReference>
<gene>
    <name evidence="2" type="ORF">S12H4_14637</name>
</gene>
<sequence>MLRAERASVNLLHLNELWPFPTEAVADALDNARSSYVIENNATGQLSHLIQKESGRKISGRILKYDGRPFTPAYITR</sequence>
<dbReference type="SUPFAM" id="SSF52922">
    <property type="entry name" value="TK C-terminal domain-like"/>
    <property type="match status" value="1"/>
</dbReference>
<organism evidence="2">
    <name type="scientific">marine sediment metagenome</name>
    <dbReference type="NCBI Taxonomy" id="412755"/>
    <lineage>
        <taxon>unclassified sequences</taxon>
        <taxon>metagenomes</taxon>
        <taxon>ecological metagenomes</taxon>
    </lineage>
</organism>
<dbReference type="AlphaFoldDB" id="X1SW69"/>
<dbReference type="Gene3D" id="3.40.50.920">
    <property type="match status" value="1"/>
</dbReference>
<feature type="domain" description="Pyruvate:ferredoxin oxidoreductase core" evidence="1">
    <location>
        <begin position="1"/>
        <end position="73"/>
    </location>
</feature>
<evidence type="ECO:0000313" key="2">
    <source>
        <dbReference type="EMBL" id="GAI83386.1"/>
    </source>
</evidence>
<dbReference type="Pfam" id="PF17147">
    <property type="entry name" value="PFOR_II"/>
    <property type="match status" value="1"/>
</dbReference>
<accession>X1SW69</accession>